<keyword evidence="2" id="KW-1185">Reference proteome</keyword>
<accession>A0A822YCA9</accession>
<dbReference type="EMBL" id="DUZY01000002">
    <property type="protein sequence ID" value="DAD29151.1"/>
    <property type="molecule type" value="Genomic_DNA"/>
</dbReference>
<protein>
    <submittedName>
        <fullName evidence="1">Uncharacterized protein</fullName>
    </submittedName>
</protein>
<gene>
    <name evidence="1" type="ORF">HUJ06_030619</name>
</gene>
<proteinExistence type="predicted"/>
<reference evidence="1 2" key="1">
    <citation type="journal article" date="2020" name="Mol. Biol. Evol.">
        <title>Distinct Expression and Methylation Patterns for Genes with Different Fates following a Single Whole-Genome Duplication in Flowering Plants.</title>
        <authorList>
            <person name="Shi T."/>
            <person name="Rahmani R.S."/>
            <person name="Gugger P.F."/>
            <person name="Wang M."/>
            <person name="Li H."/>
            <person name="Zhang Y."/>
            <person name="Li Z."/>
            <person name="Wang Q."/>
            <person name="Van de Peer Y."/>
            <person name="Marchal K."/>
            <person name="Chen J."/>
        </authorList>
    </citation>
    <scope>NUCLEOTIDE SEQUENCE [LARGE SCALE GENOMIC DNA]</scope>
    <source>
        <tissue evidence="1">Leaf</tissue>
    </source>
</reference>
<sequence length="41" mass="4821">MLYETKKKKWQEKLYINGGNNDVENKTGILYNDTVDQLKGM</sequence>
<dbReference type="AlphaFoldDB" id="A0A822YCA9"/>
<name>A0A822YCA9_NELNU</name>
<evidence type="ECO:0000313" key="2">
    <source>
        <dbReference type="Proteomes" id="UP000607653"/>
    </source>
</evidence>
<comment type="caution">
    <text evidence="1">The sequence shown here is derived from an EMBL/GenBank/DDBJ whole genome shotgun (WGS) entry which is preliminary data.</text>
</comment>
<dbReference type="Proteomes" id="UP000607653">
    <property type="component" value="Unassembled WGS sequence"/>
</dbReference>
<evidence type="ECO:0000313" key="1">
    <source>
        <dbReference type="EMBL" id="DAD29151.1"/>
    </source>
</evidence>
<organism evidence="1 2">
    <name type="scientific">Nelumbo nucifera</name>
    <name type="common">Sacred lotus</name>
    <dbReference type="NCBI Taxonomy" id="4432"/>
    <lineage>
        <taxon>Eukaryota</taxon>
        <taxon>Viridiplantae</taxon>
        <taxon>Streptophyta</taxon>
        <taxon>Embryophyta</taxon>
        <taxon>Tracheophyta</taxon>
        <taxon>Spermatophyta</taxon>
        <taxon>Magnoliopsida</taxon>
        <taxon>Proteales</taxon>
        <taxon>Nelumbonaceae</taxon>
        <taxon>Nelumbo</taxon>
    </lineage>
</organism>